<proteinExistence type="evidence at transcript level"/>
<dbReference type="Gene3D" id="6.10.250.890">
    <property type="match status" value="2"/>
</dbReference>
<organism evidence="3">
    <name type="scientific">Fagopyrum esculentum</name>
    <name type="common">Common buckwheat</name>
    <name type="synonym">Polygonum fagopyrum</name>
    <dbReference type="NCBI Taxonomy" id="3617"/>
    <lineage>
        <taxon>Eukaryota</taxon>
        <taxon>Viridiplantae</taxon>
        <taxon>Streptophyta</taxon>
        <taxon>Embryophyta</taxon>
        <taxon>Tracheophyta</taxon>
        <taxon>Spermatophyta</taxon>
        <taxon>Magnoliopsida</taxon>
        <taxon>eudicotyledons</taxon>
        <taxon>Gunneridae</taxon>
        <taxon>Pentapetalae</taxon>
        <taxon>Caryophyllales</taxon>
        <taxon>Polygonaceae</taxon>
        <taxon>Polygonoideae</taxon>
        <taxon>Fagopyreae</taxon>
        <taxon>Fagopyrum</taxon>
    </lineage>
</organism>
<feature type="non-terminal residue" evidence="3">
    <location>
        <position position="1"/>
    </location>
</feature>
<reference evidence="3" key="1">
    <citation type="submission" date="2015-04" db="EMBL/GenBank/DDBJ databases">
        <title>buckwheat allergen.</title>
        <authorList>
            <person name="Maruyama N."/>
        </authorList>
    </citation>
    <scope>NUCLEOTIDE SEQUENCE</scope>
</reference>
<protein>
    <submittedName>
        <fullName evidence="3">Vicilin-like protein</fullName>
    </submittedName>
</protein>
<dbReference type="AlphaFoldDB" id="A0A0P0YKD6"/>
<accession>A0A0P0YKD6</accession>
<dbReference type="InterPro" id="IPR006792">
    <property type="entry name" value="Vicilin_N"/>
</dbReference>
<feature type="domain" description="Vicilin N-terminal" evidence="2">
    <location>
        <begin position="57"/>
        <end position="125"/>
    </location>
</feature>
<sequence length="136" mass="16119">GDYPFEPRRQIEHCRQRCQDRSQGFRETRECLETCEKRAGFDDEPSKEVDSYTTDTRSRDPQQEFRQCRHRCQTQEEGGRQQRKCEQRCEKQLERQQGYDDEEFVQGRSNIGAPVRNYDDCTEMCGGSPLCALFCE</sequence>
<dbReference type="EMBL" id="LC043113">
    <property type="protein sequence ID" value="BAT21117.1"/>
    <property type="molecule type" value="mRNA"/>
</dbReference>
<name>A0A0P0YKD6_FAGES</name>
<evidence type="ECO:0000313" key="3">
    <source>
        <dbReference type="EMBL" id="BAT21117.1"/>
    </source>
</evidence>
<evidence type="ECO:0000259" key="2">
    <source>
        <dbReference type="Pfam" id="PF04702"/>
    </source>
</evidence>
<dbReference type="Pfam" id="PF04702">
    <property type="entry name" value="Vicilin_N"/>
    <property type="match status" value="1"/>
</dbReference>
<feature type="region of interest" description="Disordered" evidence="1">
    <location>
        <begin position="41"/>
        <end position="61"/>
    </location>
</feature>
<feature type="non-terminal residue" evidence="3">
    <location>
        <position position="136"/>
    </location>
</feature>
<evidence type="ECO:0000256" key="1">
    <source>
        <dbReference type="SAM" id="MobiDB-lite"/>
    </source>
</evidence>